<evidence type="ECO:0000256" key="7">
    <source>
        <dbReference type="SAM" id="MobiDB-lite"/>
    </source>
</evidence>
<dbReference type="PROSITE" id="PS51450">
    <property type="entry name" value="LRR"/>
    <property type="match status" value="2"/>
</dbReference>
<dbReference type="InterPro" id="IPR001611">
    <property type="entry name" value="Leu-rich_rpt"/>
</dbReference>
<dbReference type="InterPro" id="IPR032675">
    <property type="entry name" value="LRR_dom_sf"/>
</dbReference>
<dbReference type="EMBL" id="JAPDRL010000009">
    <property type="protein sequence ID" value="KAJ9668091.1"/>
    <property type="molecule type" value="Genomic_DNA"/>
</dbReference>
<evidence type="ECO:0000256" key="6">
    <source>
        <dbReference type="ARBA" id="ARBA00022840"/>
    </source>
</evidence>
<dbReference type="SMART" id="SM00369">
    <property type="entry name" value="LRR_TYP"/>
    <property type="match status" value="6"/>
</dbReference>
<keyword evidence="2" id="KW-0433">Leucine-rich repeat</keyword>
<keyword evidence="4" id="KW-0677">Repeat</keyword>
<gene>
    <name evidence="8" type="ORF">H2201_001897</name>
</gene>
<comment type="subcellular location">
    <subcellularLocation>
        <location evidence="1">Membrane</location>
        <topology evidence="1">Single-pass membrane protein</topology>
    </subcellularLocation>
</comment>
<evidence type="ECO:0000256" key="5">
    <source>
        <dbReference type="ARBA" id="ARBA00022741"/>
    </source>
</evidence>
<keyword evidence="6" id="KW-0067">ATP-binding</keyword>
<evidence type="ECO:0000313" key="8">
    <source>
        <dbReference type="EMBL" id="KAJ9668091.1"/>
    </source>
</evidence>
<protein>
    <recommendedName>
        <fullName evidence="10">L domain-like protein</fullName>
    </recommendedName>
</protein>
<dbReference type="InterPro" id="IPR003591">
    <property type="entry name" value="Leu-rich_rpt_typical-subtyp"/>
</dbReference>
<evidence type="ECO:0000313" key="9">
    <source>
        <dbReference type="Proteomes" id="UP001172684"/>
    </source>
</evidence>
<dbReference type="Gene3D" id="3.80.10.10">
    <property type="entry name" value="Ribonuclease Inhibitor"/>
    <property type="match status" value="2"/>
</dbReference>
<dbReference type="Proteomes" id="UP001172684">
    <property type="component" value="Unassembled WGS sequence"/>
</dbReference>
<dbReference type="SUPFAM" id="SSF52058">
    <property type="entry name" value="L domain-like"/>
    <property type="match status" value="1"/>
</dbReference>
<dbReference type="PANTHER" id="PTHR48053:SF126">
    <property type="entry name" value="MDIS1-INTERACTING RECEPTOR LIKE KINASE 2-LIKE ISOFORM X1"/>
    <property type="match status" value="1"/>
</dbReference>
<proteinExistence type="predicted"/>
<accession>A0ABQ9P441</accession>
<organism evidence="8 9">
    <name type="scientific">Coniosporium apollinis</name>
    <dbReference type="NCBI Taxonomy" id="61459"/>
    <lineage>
        <taxon>Eukaryota</taxon>
        <taxon>Fungi</taxon>
        <taxon>Dikarya</taxon>
        <taxon>Ascomycota</taxon>
        <taxon>Pezizomycotina</taxon>
        <taxon>Dothideomycetes</taxon>
        <taxon>Dothideomycetes incertae sedis</taxon>
        <taxon>Coniosporium</taxon>
    </lineage>
</organism>
<comment type="caution">
    <text evidence="8">The sequence shown here is derived from an EMBL/GenBank/DDBJ whole genome shotgun (WGS) entry which is preliminary data.</text>
</comment>
<keyword evidence="3" id="KW-0732">Signal</keyword>
<keyword evidence="5" id="KW-0547">Nucleotide-binding</keyword>
<name>A0ABQ9P441_9PEZI</name>
<evidence type="ECO:0000256" key="1">
    <source>
        <dbReference type="ARBA" id="ARBA00004167"/>
    </source>
</evidence>
<dbReference type="Pfam" id="PF13855">
    <property type="entry name" value="LRR_8"/>
    <property type="match status" value="1"/>
</dbReference>
<evidence type="ECO:0008006" key="10">
    <source>
        <dbReference type="Google" id="ProtNLM"/>
    </source>
</evidence>
<dbReference type="Pfam" id="PF00560">
    <property type="entry name" value="LRR_1"/>
    <property type="match status" value="1"/>
</dbReference>
<sequence>MSFGLKPSTARAFEHAPSATPSGRSTGRPPSTGSKTMVARTPKSRPAVSNLFAKPNSRPAAVVQDTSKDEASTGDSSPETAKKIASSSAALREQIAKARAAARKTAPKKQNDIIDSCTANEAEFDLSSDPFNVVPKTSSGLLRRRVEAARVDGRLNIAAMGLKEISKEVLNMYDYDPNDPSKTTWSEMVDLTRFIAAENELENITDVFPDIDPELASMADDDDDAKKPQFGGVEVLDLHGNLLREVPLGLRRLQYLTSLNLSRNRLGVDALNTIAQVESLKELKLADNSLEGQLPNAICRLKRLEVLEVQGNRLSSLPDSLLELINLRILNLSDNSLSALPVNALSSLPLIELLAAKNRLNGALFNESCTLHRLQLLDVSNNALDFLSGNEPLSLPTLRTLNINTNRIKSLPNLSTWTSLISLLAQDNKLSDLPNGFTTLPSLRNVDFTGNDFTKLDERLALMKSLEVFTIAANPLRERKFLTMSTDNLKQDLAARLAPSDRDRITEGHKAEEIGEAF</sequence>
<evidence type="ECO:0000256" key="4">
    <source>
        <dbReference type="ARBA" id="ARBA00022737"/>
    </source>
</evidence>
<evidence type="ECO:0000256" key="2">
    <source>
        <dbReference type="ARBA" id="ARBA00022614"/>
    </source>
</evidence>
<feature type="region of interest" description="Disordered" evidence="7">
    <location>
        <begin position="1"/>
        <end position="88"/>
    </location>
</feature>
<reference evidence="8" key="1">
    <citation type="submission" date="2022-10" db="EMBL/GenBank/DDBJ databases">
        <title>Culturing micro-colonial fungi from biological soil crusts in the Mojave desert and describing Neophaeococcomyces mojavensis, and introducing the new genera and species Taxawa tesnikishii.</title>
        <authorList>
            <person name="Kurbessoian T."/>
            <person name="Stajich J.E."/>
        </authorList>
    </citation>
    <scope>NUCLEOTIDE SEQUENCE</scope>
    <source>
        <strain evidence="8">TK_1</strain>
    </source>
</reference>
<evidence type="ECO:0000256" key="3">
    <source>
        <dbReference type="ARBA" id="ARBA00022729"/>
    </source>
</evidence>
<keyword evidence="9" id="KW-1185">Reference proteome</keyword>
<dbReference type="PANTHER" id="PTHR48053">
    <property type="entry name" value="LEUCINE RICH REPEAT FAMILY PROTEIN, EXPRESSED"/>
    <property type="match status" value="1"/>
</dbReference>
<dbReference type="SMART" id="SM00364">
    <property type="entry name" value="LRR_BAC"/>
    <property type="match status" value="5"/>
</dbReference>
<feature type="compositionally biased region" description="Polar residues" evidence="7">
    <location>
        <begin position="19"/>
        <end position="35"/>
    </location>
</feature>
<dbReference type="InterPro" id="IPR051716">
    <property type="entry name" value="Plant_RL_S/T_kinase"/>
</dbReference>